<dbReference type="EMBL" id="QGKV02000299">
    <property type="protein sequence ID" value="KAF3594516.1"/>
    <property type="molecule type" value="Genomic_DNA"/>
</dbReference>
<dbReference type="Proteomes" id="UP000266723">
    <property type="component" value="Unassembled WGS sequence"/>
</dbReference>
<evidence type="ECO:0000313" key="1">
    <source>
        <dbReference type="EMBL" id="KAF3594516.1"/>
    </source>
</evidence>
<accession>A0ABQ7EDE1</accession>
<evidence type="ECO:0000313" key="2">
    <source>
        <dbReference type="Proteomes" id="UP000266723"/>
    </source>
</evidence>
<comment type="caution">
    <text evidence="1">The sequence shown here is derived from an EMBL/GenBank/DDBJ whole genome shotgun (WGS) entry which is preliminary data.</text>
</comment>
<keyword evidence="2" id="KW-1185">Reference proteome</keyword>
<reference evidence="1 2" key="1">
    <citation type="journal article" date="2020" name="BMC Genomics">
        <title>Intraspecific diversification of the crop wild relative Brassica cretica Lam. using demographic model selection.</title>
        <authorList>
            <person name="Kioukis A."/>
            <person name="Michalopoulou V.A."/>
            <person name="Briers L."/>
            <person name="Pirintsos S."/>
            <person name="Studholme D.J."/>
            <person name="Pavlidis P."/>
            <person name="Sarris P.F."/>
        </authorList>
    </citation>
    <scope>NUCLEOTIDE SEQUENCE [LARGE SCALE GENOMIC DNA]</scope>
    <source>
        <strain evidence="2">cv. PFS-1207/04</strain>
    </source>
</reference>
<sequence length="126" mass="14012">MSSPKPPSPSSAVCGVESDGAAYETAEAIEASTDLVLSSLWFCYRMARSKRWFLRSVLSGNGGGRIKQLWRLLWVALPNVGVWLPSEWFQLAGRDRDDPLLKAVSKFPARVAAAAIWGRSKRRYKV</sequence>
<organism evidence="1 2">
    <name type="scientific">Brassica cretica</name>
    <name type="common">Mustard</name>
    <dbReference type="NCBI Taxonomy" id="69181"/>
    <lineage>
        <taxon>Eukaryota</taxon>
        <taxon>Viridiplantae</taxon>
        <taxon>Streptophyta</taxon>
        <taxon>Embryophyta</taxon>
        <taxon>Tracheophyta</taxon>
        <taxon>Spermatophyta</taxon>
        <taxon>Magnoliopsida</taxon>
        <taxon>eudicotyledons</taxon>
        <taxon>Gunneridae</taxon>
        <taxon>Pentapetalae</taxon>
        <taxon>rosids</taxon>
        <taxon>malvids</taxon>
        <taxon>Brassicales</taxon>
        <taxon>Brassicaceae</taxon>
        <taxon>Brassiceae</taxon>
        <taxon>Brassica</taxon>
    </lineage>
</organism>
<protein>
    <submittedName>
        <fullName evidence="1">Uncharacterized protein</fullName>
    </submittedName>
</protein>
<name>A0ABQ7EDE1_BRACR</name>
<proteinExistence type="predicted"/>
<gene>
    <name evidence="1" type="ORF">DY000_02021150</name>
</gene>